<dbReference type="KEGG" id="hms:HMU13950"/>
<feature type="domain" description="N-acetyltransferase" evidence="2">
    <location>
        <begin position="39"/>
        <end position="199"/>
    </location>
</feature>
<dbReference type="CDD" id="cd04301">
    <property type="entry name" value="NAT_SF"/>
    <property type="match status" value="1"/>
</dbReference>
<name>D3UJH2_HELM1</name>
<dbReference type="EMBL" id="FN555004">
    <property type="protein sequence ID" value="CBG40648.1"/>
    <property type="molecule type" value="Genomic_DNA"/>
</dbReference>
<dbReference type="Proteomes" id="UP000001522">
    <property type="component" value="Chromosome"/>
</dbReference>
<dbReference type="InterPro" id="IPR050769">
    <property type="entry name" value="NAT_camello-type"/>
</dbReference>
<sequence length="199" mass="22657">MFCPRPKSGGFLLLTFLIFFLFSLFFYNPPDIPKSRKTMTIQTFSLQSLAQLQDFYAKRIADNPLGFIQRLDLLPSICDFVHELRKNGGEFWEVSDDGKLIGICGLAHIDKMQAQLCKFHIAAPYQGLGLGKRLYGVVEQYALSKGYAKISLHVSKTQIKACKLYEKLGFLRLREEDCIVSLGQETLVFPTIFMEKILS</sequence>
<dbReference type="SUPFAM" id="SSF55729">
    <property type="entry name" value="Acyl-CoA N-acyltransferases (Nat)"/>
    <property type="match status" value="1"/>
</dbReference>
<accession>D3UJH2</accession>
<dbReference type="HOGENOM" id="CLU_1641429_0_0_7"/>
<reference evidence="3 4" key="1">
    <citation type="journal article" date="2010" name="BMC Genomics">
        <title>Comparative genomics and proteomics of Helicobacter mustelae, an ulcerogenic and carcinogenic gastric pathogen.</title>
        <authorList>
            <person name="O'Toole P.W."/>
            <person name="Snelling W.J."/>
            <person name="Canchaya C."/>
            <person name="Forde B.M."/>
            <person name="Hardie K.R."/>
            <person name="Josenhans C."/>
            <person name="Graham R.L.J."/>
            <person name="McMullan G."/>
            <person name="Parkhill J."/>
            <person name="Belda E."/>
            <person name="Bentley S.D."/>
        </authorList>
    </citation>
    <scope>NUCLEOTIDE SEQUENCE [LARGE SCALE GENOMIC DNA]</scope>
    <source>
        <strain evidence="4">ATCC 43772 / LMG 18044 / NCTC 12198 / 12198</strain>
    </source>
</reference>
<dbReference type="STRING" id="679897.HMU13950"/>
<dbReference type="AlphaFoldDB" id="D3UJH2"/>
<keyword evidence="4" id="KW-1185">Reference proteome</keyword>
<proteinExistence type="predicted"/>
<evidence type="ECO:0000313" key="4">
    <source>
        <dbReference type="Proteomes" id="UP000001522"/>
    </source>
</evidence>
<dbReference type="eggNOG" id="COG0456">
    <property type="taxonomic scope" value="Bacteria"/>
</dbReference>
<dbReference type="PANTHER" id="PTHR13947:SF37">
    <property type="entry name" value="LD18367P"/>
    <property type="match status" value="1"/>
</dbReference>
<keyword evidence="1" id="KW-0808">Transferase</keyword>
<dbReference type="InterPro" id="IPR016181">
    <property type="entry name" value="Acyl_CoA_acyltransferase"/>
</dbReference>
<dbReference type="GO" id="GO:0008080">
    <property type="term" value="F:N-acetyltransferase activity"/>
    <property type="evidence" value="ECO:0007669"/>
    <property type="project" value="InterPro"/>
</dbReference>
<dbReference type="PROSITE" id="PS51186">
    <property type="entry name" value="GNAT"/>
    <property type="match status" value="1"/>
</dbReference>
<organism evidence="3 4">
    <name type="scientific">Helicobacter mustelae (strain ATCC 43772 / CCUG 25715 / CIP 103759 / LMG 18044 / NCTC 12198 / R85-136P)</name>
    <name type="common">Campylobacter mustelae</name>
    <dbReference type="NCBI Taxonomy" id="679897"/>
    <lineage>
        <taxon>Bacteria</taxon>
        <taxon>Pseudomonadati</taxon>
        <taxon>Campylobacterota</taxon>
        <taxon>Epsilonproteobacteria</taxon>
        <taxon>Campylobacterales</taxon>
        <taxon>Helicobacteraceae</taxon>
        <taxon>Helicobacter</taxon>
    </lineage>
</organism>
<gene>
    <name evidence="3" type="ordered locus">HMU13950</name>
</gene>
<evidence type="ECO:0000259" key="2">
    <source>
        <dbReference type="PROSITE" id="PS51186"/>
    </source>
</evidence>
<evidence type="ECO:0000256" key="1">
    <source>
        <dbReference type="ARBA" id="ARBA00022679"/>
    </source>
</evidence>
<evidence type="ECO:0000313" key="3">
    <source>
        <dbReference type="EMBL" id="CBG40648.1"/>
    </source>
</evidence>
<dbReference type="PANTHER" id="PTHR13947">
    <property type="entry name" value="GNAT FAMILY N-ACETYLTRANSFERASE"/>
    <property type="match status" value="1"/>
</dbReference>
<dbReference type="InterPro" id="IPR000182">
    <property type="entry name" value="GNAT_dom"/>
</dbReference>
<protein>
    <submittedName>
        <fullName evidence="3">Putative periplasmic protein</fullName>
    </submittedName>
</protein>
<dbReference type="Gene3D" id="3.40.630.30">
    <property type="match status" value="1"/>
</dbReference>
<dbReference type="Pfam" id="PF00583">
    <property type="entry name" value="Acetyltransf_1"/>
    <property type="match status" value="1"/>
</dbReference>